<dbReference type="Pfam" id="PF05076">
    <property type="entry name" value="SUFU"/>
    <property type="match status" value="1"/>
</dbReference>
<dbReference type="PANTHER" id="PTHR10928">
    <property type="entry name" value="SUPPRESSOR OF FUSED"/>
    <property type="match status" value="1"/>
</dbReference>
<dbReference type="Proteomes" id="UP001199355">
    <property type="component" value="Unassembled WGS sequence"/>
</dbReference>
<evidence type="ECO:0000313" key="3">
    <source>
        <dbReference type="Proteomes" id="UP001199355"/>
    </source>
</evidence>
<dbReference type="EMBL" id="JAJEQF010000017">
    <property type="protein sequence ID" value="MCC2167658.1"/>
    <property type="molecule type" value="Genomic_DNA"/>
</dbReference>
<comment type="caution">
    <text evidence="2">The sequence shown here is derived from an EMBL/GenBank/DDBJ whole genome shotgun (WGS) entry which is preliminary data.</text>
</comment>
<evidence type="ECO:0000259" key="1">
    <source>
        <dbReference type="Pfam" id="PF05076"/>
    </source>
</evidence>
<dbReference type="PANTHER" id="PTHR10928:SF2">
    <property type="entry name" value="SUPPRESSOR OF FUSED HOMOLOG"/>
    <property type="match status" value="1"/>
</dbReference>
<dbReference type="GO" id="GO:0005737">
    <property type="term" value="C:cytoplasm"/>
    <property type="evidence" value="ECO:0007669"/>
    <property type="project" value="TreeGrafter"/>
</dbReference>
<dbReference type="AlphaFoldDB" id="A0AAE3DNJ6"/>
<protein>
    <submittedName>
        <fullName evidence="2">Suppressor of fused domain protein</fullName>
    </submittedName>
</protein>
<reference evidence="2 3" key="1">
    <citation type="submission" date="2021-10" db="EMBL/GenBank/DDBJ databases">
        <title>Anaerobic single-cell dispensing facilitates the cultivation of human gut bacteria.</title>
        <authorList>
            <person name="Afrizal A."/>
        </authorList>
    </citation>
    <scope>NUCLEOTIDE SEQUENCE [LARGE SCALE GENOMIC DNA]</scope>
    <source>
        <strain evidence="2 3">CLA-AA-H244</strain>
    </source>
</reference>
<accession>A0AAE3DNJ6</accession>
<dbReference type="InterPro" id="IPR020941">
    <property type="entry name" value="SUFU-like_domain"/>
</dbReference>
<gene>
    <name evidence="2" type="ORF">LKD45_08140</name>
</gene>
<dbReference type="SUPFAM" id="SSF103359">
    <property type="entry name" value="Suppressor of Fused, N-terminal domain"/>
    <property type="match status" value="1"/>
</dbReference>
<feature type="domain" description="Suppressor of fused-like" evidence="1">
    <location>
        <begin position="151"/>
        <end position="301"/>
    </location>
</feature>
<sequence length="309" mass="34168">MEFQDRNAGEEEFSQAIIENLFLLKDGSVVMGCHVVCGTVHRGDRFYYVDCVGRECFAVTVADIAVPKVGSVEKVSAGEENARQAAIKVAERVIGKVHPGHMLQSEPEEVIYKEAPGWDAITECFEKRYPDQKIPAHFGCYASYKPDEMGPLDGISVYNGGDYFHFVTYGLSELYEKQNGNPERSGYGFELTLKLKKEGLENPALEVRHICSLLQMIAGITVNNGHQFTPGQFLAMGQQRGLDAASKSAITGFITKEDDIGTVESPFGKVQLVQLIGVKAEEIEQMKNKTMTPAQLAEILKDGLTDYKR</sequence>
<proteinExistence type="predicted"/>
<dbReference type="InterPro" id="IPR007768">
    <property type="entry name" value="Suppressor_of_fused"/>
</dbReference>
<name>A0AAE3DNJ6_9FIRM</name>
<evidence type="ECO:0000313" key="2">
    <source>
        <dbReference type="EMBL" id="MCC2167658.1"/>
    </source>
</evidence>
<dbReference type="RefSeq" id="WP_118763370.1">
    <property type="nucleotide sequence ID" value="NZ_JAJEQF010000017.1"/>
</dbReference>
<organism evidence="2 3">
    <name type="scientific">Gallintestinimicrobium propionicum</name>
    <dbReference type="NCBI Taxonomy" id="2981770"/>
    <lineage>
        <taxon>Bacteria</taxon>
        <taxon>Bacillati</taxon>
        <taxon>Bacillota</taxon>
        <taxon>Clostridia</taxon>
        <taxon>Lachnospirales</taxon>
        <taxon>Lachnospiraceae</taxon>
        <taxon>Gallintestinimicrobium</taxon>
    </lineage>
</organism>
<dbReference type="InterPro" id="IPR037181">
    <property type="entry name" value="SUFU_N"/>
</dbReference>
<keyword evidence="3" id="KW-1185">Reference proteome</keyword>